<reference evidence="2 3" key="1">
    <citation type="submission" date="2014-12" db="EMBL/GenBank/DDBJ databases">
        <title>Genome assembly of Enhygromyxa salina DSM 15201.</title>
        <authorList>
            <person name="Sharma G."/>
            <person name="Subramanian S."/>
        </authorList>
    </citation>
    <scope>NUCLEOTIDE SEQUENCE [LARGE SCALE GENOMIC DNA]</scope>
    <source>
        <strain evidence="2 3">DSM 15201</strain>
    </source>
</reference>
<dbReference type="EMBL" id="JMCC02000007">
    <property type="protein sequence ID" value="KIG18999.1"/>
    <property type="molecule type" value="Genomic_DNA"/>
</dbReference>
<evidence type="ECO:0000313" key="2">
    <source>
        <dbReference type="EMBL" id="KIG18999.1"/>
    </source>
</evidence>
<dbReference type="Pfam" id="PF09937">
    <property type="entry name" value="DUF2169"/>
    <property type="match status" value="1"/>
</dbReference>
<evidence type="ECO:0000313" key="3">
    <source>
        <dbReference type="Proteomes" id="UP000031599"/>
    </source>
</evidence>
<feature type="domain" description="DUF2169" evidence="1">
    <location>
        <begin position="21"/>
        <end position="290"/>
    </location>
</feature>
<accession>A0A0C1ZNF1</accession>
<organism evidence="2 3">
    <name type="scientific">Enhygromyxa salina</name>
    <dbReference type="NCBI Taxonomy" id="215803"/>
    <lineage>
        <taxon>Bacteria</taxon>
        <taxon>Pseudomonadati</taxon>
        <taxon>Myxococcota</taxon>
        <taxon>Polyangia</taxon>
        <taxon>Nannocystales</taxon>
        <taxon>Nannocystaceae</taxon>
        <taxon>Enhygromyxa</taxon>
    </lineage>
</organism>
<sequence length="343" mass="38020">MHIATNTTPLTVDLSVASDKDGREHCVVVAKASFLAGVEPGLAPEQAPLVYADQLAGQPGSPSTDWETDFAPFKPLTDVIVRGKAIAPGRVPVAKLPVRLEVEGRSKDAWVFGERRWVSVVGFTRMSDPVPFVEMPLSWERASGGPYNPVGVAAGEAVPNIEDPRQAIGAPGDRPPPRGFAWVGRGWQPRVAFAGTYDQRWRTEVCPLLPHDFDQRYFQAAPADQQFPHFRGGEHIRCVHMAAEPIVEWRVPTLPLPIRFDFLGGPILRMGVIDTVVLEPHIGRMHVCWRCSVPLPRRHFELREINVGSAPRPDQPIGQRRGKPLFAGLDSYMRWHQRTQGGP</sequence>
<comment type="caution">
    <text evidence="2">The sequence shown here is derived from an EMBL/GenBank/DDBJ whole genome shotgun (WGS) entry which is preliminary data.</text>
</comment>
<protein>
    <submittedName>
        <fullName evidence="2">Putative exported protein</fullName>
    </submittedName>
</protein>
<gene>
    <name evidence="2" type="ORF">DB30_06610</name>
</gene>
<evidence type="ECO:0000259" key="1">
    <source>
        <dbReference type="Pfam" id="PF09937"/>
    </source>
</evidence>
<dbReference type="Proteomes" id="UP000031599">
    <property type="component" value="Unassembled WGS sequence"/>
</dbReference>
<name>A0A0C1ZNF1_9BACT</name>
<dbReference type="AlphaFoldDB" id="A0A0C1ZNF1"/>
<dbReference type="RefSeq" id="WP_052546559.1">
    <property type="nucleotide sequence ID" value="NZ_JMCC02000007.1"/>
</dbReference>
<proteinExistence type="predicted"/>
<dbReference type="InterPro" id="IPR018683">
    <property type="entry name" value="DUF2169"/>
</dbReference>